<organism evidence="3 4">
    <name type="scientific">Streptacidiphilus monticola</name>
    <dbReference type="NCBI Taxonomy" id="2161674"/>
    <lineage>
        <taxon>Bacteria</taxon>
        <taxon>Bacillati</taxon>
        <taxon>Actinomycetota</taxon>
        <taxon>Actinomycetes</taxon>
        <taxon>Kitasatosporales</taxon>
        <taxon>Streptomycetaceae</taxon>
        <taxon>Streptacidiphilus</taxon>
    </lineage>
</organism>
<feature type="transmembrane region" description="Helical" evidence="2">
    <location>
        <begin position="133"/>
        <end position="153"/>
    </location>
</feature>
<feature type="region of interest" description="Disordered" evidence="1">
    <location>
        <begin position="1"/>
        <end position="35"/>
    </location>
</feature>
<dbReference type="InterPro" id="IPR005325">
    <property type="entry name" value="DUF308_memb"/>
</dbReference>
<feature type="compositionally biased region" description="Low complexity" evidence="1">
    <location>
        <begin position="18"/>
        <end position="30"/>
    </location>
</feature>
<reference evidence="4" key="1">
    <citation type="journal article" date="2019" name="Int. J. Syst. Evol. Microbiol.">
        <title>The Global Catalogue of Microorganisms (GCM) 10K type strain sequencing project: providing services to taxonomists for standard genome sequencing and annotation.</title>
        <authorList>
            <consortium name="The Broad Institute Genomics Platform"/>
            <consortium name="The Broad Institute Genome Sequencing Center for Infectious Disease"/>
            <person name="Wu L."/>
            <person name="Ma J."/>
        </authorList>
    </citation>
    <scope>NUCLEOTIDE SEQUENCE [LARGE SCALE GENOMIC DNA]</scope>
    <source>
        <strain evidence="4">JCM 4816</strain>
    </source>
</reference>
<sequence>MSDPQASESPSAPPSPSSPASAYQSSQRPSEPQPPLPGPLNLLSRAAWQTVLLVGVLSLVLGIIVLVWPKATLLVVGVLFGLYLIVIGVGQLFAAFGTHASTALRVLAFISGSLCILLGLFCFRSVFESLLLLAIWIGIGWLFRGLMQLMAGISDADMPARGWQIFLGVLNAVAGIIVLSWPVGSLAALTLFAGCWLLVIGIFEIATAIQLRSHAKRLPQGV</sequence>
<accession>A0ABW1G1X5</accession>
<feature type="transmembrane region" description="Helical" evidence="2">
    <location>
        <begin position="74"/>
        <end position="94"/>
    </location>
</feature>
<name>A0ABW1G1X5_9ACTN</name>
<feature type="transmembrane region" description="Helical" evidence="2">
    <location>
        <begin position="106"/>
        <end position="127"/>
    </location>
</feature>
<keyword evidence="2" id="KW-0812">Transmembrane</keyword>
<keyword evidence="4" id="KW-1185">Reference proteome</keyword>
<dbReference type="InterPro" id="IPR052712">
    <property type="entry name" value="Acid_resist_chaperone_HdeD"/>
</dbReference>
<proteinExistence type="predicted"/>
<evidence type="ECO:0000313" key="4">
    <source>
        <dbReference type="Proteomes" id="UP001596174"/>
    </source>
</evidence>
<feature type="transmembrane region" description="Helical" evidence="2">
    <location>
        <begin position="189"/>
        <end position="209"/>
    </location>
</feature>
<keyword evidence="2" id="KW-1133">Transmembrane helix</keyword>
<feature type="transmembrane region" description="Helical" evidence="2">
    <location>
        <begin position="46"/>
        <end position="68"/>
    </location>
</feature>
<dbReference type="Pfam" id="PF03729">
    <property type="entry name" value="DUF308"/>
    <property type="match status" value="2"/>
</dbReference>
<dbReference type="PANTHER" id="PTHR34989:SF1">
    <property type="entry name" value="PROTEIN HDED"/>
    <property type="match status" value="1"/>
</dbReference>
<comment type="caution">
    <text evidence="3">The sequence shown here is derived from an EMBL/GenBank/DDBJ whole genome shotgun (WGS) entry which is preliminary data.</text>
</comment>
<evidence type="ECO:0000313" key="3">
    <source>
        <dbReference type="EMBL" id="MFC5908172.1"/>
    </source>
</evidence>
<dbReference type="Proteomes" id="UP001596174">
    <property type="component" value="Unassembled WGS sequence"/>
</dbReference>
<evidence type="ECO:0000256" key="1">
    <source>
        <dbReference type="SAM" id="MobiDB-lite"/>
    </source>
</evidence>
<dbReference type="PANTHER" id="PTHR34989">
    <property type="entry name" value="PROTEIN HDED"/>
    <property type="match status" value="1"/>
</dbReference>
<feature type="transmembrane region" description="Helical" evidence="2">
    <location>
        <begin position="165"/>
        <end position="183"/>
    </location>
</feature>
<protein>
    <submittedName>
        <fullName evidence="3">HdeD family acid-resistance protein</fullName>
    </submittedName>
</protein>
<evidence type="ECO:0000256" key="2">
    <source>
        <dbReference type="SAM" id="Phobius"/>
    </source>
</evidence>
<dbReference type="EMBL" id="JBHSQJ010000050">
    <property type="protein sequence ID" value="MFC5908172.1"/>
    <property type="molecule type" value="Genomic_DNA"/>
</dbReference>
<dbReference type="RefSeq" id="WP_380583176.1">
    <property type="nucleotide sequence ID" value="NZ_JBHSQJ010000050.1"/>
</dbReference>
<keyword evidence="2" id="KW-0472">Membrane</keyword>
<gene>
    <name evidence="3" type="ORF">ACFP3V_13225</name>
</gene>
<feature type="compositionally biased region" description="Low complexity" evidence="1">
    <location>
        <begin position="1"/>
        <end position="10"/>
    </location>
</feature>